<feature type="transmembrane region" description="Helical" evidence="7">
    <location>
        <begin position="209"/>
        <end position="230"/>
    </location>
</feature>
<evidence type="ECO:0000313" key="9">
    <source>
        <dbReference type="Proteomes" id="UP001596058"/>
    </source>
</evidence>
<dbReference type="Gene3D" id="1.20.1250.20">
    <property type="entry name" value="MFS general substrate transporter like domains"/>
    <property type="match status" value="1"/>
</dbReference>
<dbReference type="SUPFAM" id="SSF103473">
    <property type="entry name" value="MFS general substrate transporter"/>
    <property type="match status" value="1"/>
</dbReference>
<evidence type="ECO:0000256" key="2">
    <source>
        <dbReference type="ARBA" id="ARBA00022448"/>
    </source>
</evidence>
<dbReference type="PANTHER" id="PTHR23517">
    <property type="entry name" value="RESISTANCE PROTEIN MDTM, PUTATIVE-RELATED-RELATED"/>
    <property type="match status" value="1"/>
</dbReference>
<comment type="caution">
    <text evidence="8">The sequence shown here is derived from an EMBL/GenBank/DDBJ whole genome shotgun (WGS) entry which is preliminary data.</text>
</comment>
<dbReference type="Proteomes" id="UP001596058">
    <property type="component" value="Unassembled WGS sequence"/>
</dbReference>
<keyword evidence="4 7" id="KW-0812">Transmembrane</keyword>
<feature type="transmembrane region" description="Helical" evidence="7">
    <location>
        <begin position="368"/>
        <end position="386"/>
    </location>
</feature>
<feature type="transmembrane region" description="Helical" evidence="7">
    <location>
        <begin position="242"/>
        <end position="261"/>
    </location>
</feature>
<dbReference type="InterPro" id="IPR050171">
    <property type="entry name" value="MFS_Transporters"/>
</dbReference>
<feature type="transmembrane region" description="Helical" evidence="7">
    <location>
        <begin position="136"/>
        <end position="158"/>
    </location>
</feature>
<feature type="transmembrane region" description="Helical" evidence="7">
    <location>
        <begin position="12"/>
        <end position="34"/>
    </location>
</feature>
<reference evidence="9" key="1">
    <citation type="journal article" date="2019" name="Int. J. Syst. Evol. Microbiol.">
        <title>The Global Catalogue of Microorganisms (GCM) 10K type strain sequencing project: providing services to taxonomists for standard genome sequencing and annotation.</title>
        <authorList>
            <consortium name="The Broad Institute Genomics Platform"/>
            <consortium name="The Broad Institute Genome Sequencing Center for Infectious Disease"/>
            <person name="Wu L."/>
            <person name="Ma J."/>
        </authorList>
    </citation>
    <scope>NUCLEOTIDE SEQUENCE [LARGE SCALE GENOMIC DNA]</scope>
    <source>
        <strain evidence="9">CCUG 53903</strain>
    </source>
</reference>
<evidence type="ECO:0000313" key="8">
    <source>
        <dbReference type="EMBL" id="MFC5833101.1"/>
    </source>
</evidence>
<evidence type="ECO:0000256" key="7">
    <source>
        <dbReference type="SAM" id="Phobius"/>
    </source>
</evidence>
<keyword evidence="6 7" id="KW-0472">Membrane</keyword>
<keyword evidence="5 7" id="KW-1133">Transmembrane helix</keyword>
<dbReference type="InterPro" id="IPR011701">
    <property type="entry name" value="MFS"/>
</dbReference>
<sequence length="405" mass="41636">MPLLPESGPVRALTYATFLRAIGRGLFITVSVLFFKLSVGLSDGEIGLGMTIAGAVGLTAGLPAGRLADVVGPRGVQIVFSSAGAVLVAAYALVNDFTGFVVVAALVTFAEAGESTARAALVGGAVPGPDRVRVRAYLRAVTNVGWSFGGIGAGAALGLDSRPVYLAMIFGCTACYLGSAALMFRVPPVAPVARGGAGPSWVVLRDRPYAVLALLNAVLFMQGGMFNYAIPLWVAGRTSAPAWTVALLALLNSVIVTLLQVRLSRGTDDAAGAARAQRRSGVFLLAGCVVLALAAGQPVWVAMVTLIAGAILHVFGELLQAAGSWGLSYELAPPHAIGQYQGLYGMGQQVSNIAAPAVMTTVVVGWGLPGWILFGVLFLAAGLAVPPVTRWAERTRTTADQPQPA</sequence>
<feature type="transmembrane region" description="Helical" evidence="7">
    <location>
        <begin position="164"/>
        <end position="184"/>
    </location>
</feature>
<feature type="transmembrane region" description="Helical" evidence="7">
    <location>
        <begin position="46"/>
        <end position="64"/>
    </location>
</feature>
<keyword evidence="2" id="KW-0813">Transport</keyword>
<comment type="subcellular location">
    <subcellularLocation>
        <location evidence="1">Cell membrane</location>
        <topology evidence="1">Multi-pass membrane protein</topology>
    </subcellularLocation>
</comment>
<keyword evidence="3" id="KW-1003">Cell membrane</keyword>
<accession>A0ABW1D5P0</accession>
<dbReference type="Pfam" id="PF07690">
    <property type="entry name" value="MFS_1"/>
    <property type="match status" value="1"/>
</dbReference>
<evidence type="ECO:0000256" key="6">
    <source>
        <dbReference type="ARBA" id="ARBA00023136"/>
    </source>
</evidence>
<evidence type="ECO:0000256" key="5">
    <source>
        <dbReference type="ARBA" id="ARBA00022989"/>
    </source>
</evidence>
<keyword evidence="9" id="KW-1185">Reference proteome</keyword>
<evidence type="ECO:0000256" key="1">
    <source>
        <dbReference type="ARBA" id="ARBA00004651"/>
    </source>
</evidence>
<proteinExistence type="predicted"/>
<dbReference type="RefSeq" id="WP_379522524.1">
    <property type="nucleotide sequence ID" value="NZ_JBHSPA010000088.1"/>
</dbReference>
<dbReference type="EMBL" id="JBHSPA010000088">
    <property type="protein sequence ID" value="MFC5833101.1"/>
    <property type="molecule type" value="Genomic_DNA"/>
</dbReference>
<evidence type="ECO:0000256" key="3">
    <source>
        <dbReference type="ARBA" id="ARBA00022475"/>
    </source>
</evidence>
<gene>
    <name evidence="8" type="ORF">ACFPZ3_55415</name>
</gene>
<dbReference type="PANTHER" id="PTHR23517:SF2">
    <property type="entry name" value="MULTIDRUG RESISTANCE PROTEIN MDTH"/>
    <property type="match status" value="1"/>
</dbReference>
<feature type="transmembrane region" description="Helical" evidence="7">
    <location>
        <begin position="282"/>
        <end position="315"/>
    </location>
</feature>
<organism evidence="8 9">
    <name type="scientific">Nonomuraea insulae</name>
    <dbReference type="NCBI Taxonomy" id="1616787"/>
    <lineage>
        <taxon>Bacteria</taxon>
        <taxon>Bacillati</taxon>
        <taxon>Actinomycetota</taxon>
        <taxon>Actinomycetes</taxon>
        <taxon>Streptosporangiales</taxon>
        <taxon>Streptosporangiaceae</taxon>
        <taxon>Nonomuraea</taxon>
    </lineage>
</organism>
<evidence type="ECO:0000256" key="4">
    <source>
        <dbReference type="ARBA" id="ARBA00022692"/>
    </source>
</evidence>
<dbReference type="InterPro" id="IPR036259">
    <property type="entry name" value="MFS_trans_sf"/>
</dbReference>
<name>A0ABW1D5P0_9ACTN</name>
<protein>
    <submittedName>
        <fullName evidence="8">MFS transporter</fullName>
    </submittedName>
</protein>